<reference evidence="3" key="1">
    <citation type="journal article" date="2019" name="Int. J. Syst. Evol. Microbiol.">
        <title>The Global Catalogue of Microorganisms (GCM) 10K type strain sequencing project: providing services to taxonomists for standard genome sequencing and annotation.</title>
        <authorList>
            <consortium name="The Broad Institute Genomics Platform"/>
            <consortium name="The Broad Institute Genome Sequencing Center for Infectious Disease"/>
            <person name="Wu L."/>
            <person name="Ma J."/>
        </authorList>
    </citation>
    <scope>NUCLEOTIDE SEQUENCE [LARGE SCALE GENOMIC DNA]</scope>
    <source>
        <strain evidence="3">JCM 17924</strain>
    </source>
</reference>
<evidence type="ECO:0000313" key="3">
    <source>
        <dbReference type="Proteomes" id="UP001500454"/>
    </source>
</evidence>
<name>A0ABP8JJ86_9BACT</name>
<accession>A0ABP8JJ86</accession>
<gene>
    <name evidence="2" type="ORF">GCM10023186_41290</name>
</gene>
<proteinExistence type="predicted"/>
<evidence type="ECO:0000313" key="2">
    <source>
        <dbReference type="EMBL" id="GAA4391713.1"/>
    </source>
</evidence>
<comment type="caution">
    <text evidence="2">The sequence shown here is derived from an EMBL/GenBank/DDBJ whole genome shotgun (WGS) entry which is preliminary data.</text>
</comment>
<dbReference type="Proteomes" id="UP001500454">
    <property type="component" value="Unassembled WGS sequence"/>
</dbReference>
<dbReference type="EMBL" id="BAABHA010000015">
    <property type="protein sequence ID" value="GAA4391713.1"/>
    <property type="molecule type" value="Genomic_DNA"/>
</dbReference>
<feature type="region of interest" description="Disordered" evidence="1">
    <location>
        <begin position="44"/>
        <end position="82"/>
    </location>
</feature>
<sequence length="188" mass="20765">MSRYLNLNRYAKACGLTRSGVLHRVNTGHLLAVTRTTEYGPRLFIDAEAYPPTEQPRRLRTGPRRPKSSQSQSSHALNQPQATMPGKLFTLRVYGKAPGALTTVARRGYIVLCKAKSQARAVELISTHVQRTTLGTLRTYGSVSANALHHKLSDIHEEGVWAIEADNPTDPSVEVVYTGPQRPKPQPN</sequence>
<dbReference type="RefSeq" id="WP_345227319.1">
    <property type="nucleotide sequence ID" value="NZ_BAABHA010000015.1"/>
</dbReference>
<feature type="compositionally biased region" description="Basic residues" evidence="1">
    <location>
        <begin position="58"/>
        <end position="67"/>
    </location>
</feature>
<keyword evidence="3" id="KW-1185">Reference proteome</keyword>
<organism evidence="2 3">
    <name type="scientific">Hymenobacter koreensis</name>
    <dbReference type="NCBI Taxonomy" id="1084523"/>
    <lineage>
        <taxon>Bacteria</taxon>
        <taxon>Pseudomonadati</taxon>
        <taxon>Bacteroidota</taxon>
        <taxon>Cytophagia</taxon>
        <taxon>Cytophagales</taxon>
        <taxon>Hymenobacteraceae</taxon>
        <taxon>Hymenobacter</taxon>
    </lineage>
</organism>
<evidence type="ECO:0000256" key="1">
    <source>
        <dbReference type="SAM" id="MobiDB-lite"/>
    </source>
</evidence>
<protein>
    <submittedName>
        <fullName evidence="2">Uncharacterized protein</fullName>
    </submittedName>
</protein>